<feature type="domain" description="Exocyst complex component EXOC2/Sec5 N-terminal" evidence="14">
    <location>
        <begin position="177"/>
        <end position="1017"/>
    </location>
</feature>
<comment type="function">
    <text evidence="10">Catalyzes the ATP-dependent amination of UTP to CTP with either L-glutamine or ammonia as the source of nitrogen.</text>
</comment>
<evidence type="ECO:0000259" key="12">
    <source>
        <dbReference type="Pfam" id="PF00117"/>
    </source>
</evidence>
<dbReference type="Pfam" id="PF00117">
    <property type="entry name" value="GATase"/>
    <property type="match status" value="1"/>
</dbReference>
<feature type="region of interest" description="Disordered" evidence="11">
    <location>
        <begin position="1"/>
        <end position="115"/>
    </location>
</feature>
<accession>A0A9P6W4D8</accession>
<dbReference type="PANTHER" id="PTHR11550:SF0">
    <property type="entry name" value="CTP SYNTHASE-RELATED"/>
    <property type="match status" value="1"/>
</dbReference>
<evidence type="ECO:0000256" key="9">
    <source>
        <dbReference type="ARBA" id="ARBA00047781"/>
    </source>
</evidence>
<keyword evidence="7 10" id="KW-0315">Glutamine amidotransferase</keyword>
<feature type="domain" description="CTP synthase N-terminal" evidence="13">
    <location>
        <begin position="1187"/>
        <end position="1402"/>
    </location>
</feature>
<dbReference type="PANTHER" id="PTHR11550">
    <property type="entry name" value="CTP SYNTHASE"/>
    <property type="match status" value="1"/>
</dbReference>
<comment type="similarity">
    <text evidence="2 10">Belongs to the CTP synthase family.</text>
</comment>
<dbReference type="GO" id="GO:0019856">
    <property type="term" value="P:pyrimidine nucleobase biosynthetic process"/>
    <property type="evidence" value="ECO:0007669"/>
    <property type="project" value="TreeGrafter"/>
</dbReference>
<name>A0A9P6W4D8_RHOMI</name>
<comment type="catalytic activity">
    <reaction evidence="9 10">
        <text>UTP + L-glutamine + ATP + H2O = CTP + L-glutamate + ADP + phosphate + 2 H(+)</text>
        <dbReference type="Rhea" id="RHEA:26426"/>
        <dbReference type="ChEBI" id="CHEBI:15377"/>
        <dbReference type="ChEBI" id="CHEBI:15378"/>
        <dbReference type="ChEBI" id="CHEBI:29985"/>
        <dbReference type="ChEBI" id="CHEBI:30616"/>
        <dbReference type="ChEBI" id="CHEBI:37563"/>
        <dbReference type="ChEBI" id="CHEBI:43474"/>
        <dbReference type="ChEBI" id="CHEBI:46398"/>
        <dbReference type="ChEBI" id="CHEBI:58359"/>
        <dbReference type="ChEBI" id="CHEBI:456216"/>
        <dbReference type="EC" id="6.3.4.2"/>
    </reaction>
</comment>
<dbReference type="EMBL" id="PUHQ01000031">
    <property type="protein sequence ID" value="KAG0661837.1"/>
    <property type="molecule type" value="Genomic_DNA"/>
</dbReference>
<dbReference type="GO" id="GO:0003883">
    <property type="term" value="F:CTP synthase activity"/>
    <property type="evidence" value="ECO:0007669"/>
    <property type="project" value="UniProtKB-UniRule"/>
</dbReference>
<evidence type="ECO:0000256" key="6">
    <source>
        <dbReference type="ARBA" id="ARBA00022840"/>
    </source>
</evidence>
<dbReference type="InterPro" id="IPR033828">
    <property type="entry name" value="GATase1_CTP_Synthase"/>
</dbReference>
<feature type="domain" description="Glutamine amidotransferase" evidence="12">
    <location>
        <begin position="1447"/>
        <end position="1684"/>
    </location>
</feature>
<evidence type="ECO:0000256" key="7">
    <source>
        <dbReference type="ARBA" id="ARBA00022962"/>
    </source>
</evidence>
<dbReference type="InterPro" id="IPR027417">
    <property type="entry name" value="P-loop_NTPase"/>
</dbReference>
<evidence type="ECO:0000259" key="14">
    <source>
        <dbReference type="Pfam" id="PF15469"/>
    </source>
</evidence>
<dbReference type="GO" id="GO:0005737">
    <property type="term" value="C:cytoplasm"/>
    <property type="evidence" value="ECO:0007669"/>
    <property type="project" value="TreeGrafter"/>
</dbReference>
<evidence type="ECO:0000256" key="2">
    <source>
        <dbReference type="ARBA" id="ARBA00007533"/>
    </source>
</evidence>
<dbReference type="NCBIfam" id="NF003792">
    <property type="entry name" value="PRK05380.1"/>
    <property type="match status" value="1"/>
</dbReference>
<dbReference type="InterPro" id="IPR004468">
    <property type="entry name" value="CTP_synthase"/>
</dbReference>
<dbReference type="GO" id="GO:0005524">
    <property type="term" value="F:ATP binding"/>
    <property type="evidence" value="ECO:0007669"/>
    <property type="project" value="UniProtKB-KW"/>
</dbReference>
<dbReference type="FunFam" id="3.40.50.880:FF:000005">
    <property type="entry name" value="CTP synthase"/>
    <property type="match status" value="1"/>
</dbReference>
<comment type="pathway">
    <text evidence="1 10">Pyrimidine metabolism; CTP biosynthesis via de novo pathway; CTP from UDP: step 2/2.</text>
</comment>
<dbReference type="CDD" id="cd03113">
    <property type="entry name" value="CTPS_N"/>
    <property type="match status" value="1"/>
</dbReference>
<dbReference type="PROSITE" id="PS51273">
    <property type="entry name" value="GATASE_TYPE_1"/>
    <property type="match status" value="1"/>
</dbReference>
<feature type="region of interest" description="Disordered" evidence="11">
    <location>
        <begin position="144"/>
        <end position="177"/>
    </location>
</feature>
<dbReference type="Gene3D" id="3.40.50.300">
    <property type="entry name" value="P-loop containing nucleotide triphosphate hydrolases"/>
    <property type="match status" value="1"/>
</dbReference>
<evidence type="ECO:0000313" key="16">
    <source>
        <dbReference type="Proteomes" id="UP000777482"/>
    </source>
</evidence>
<dbReference type="SUPFAM" id="SSF52317">
    <property type="entry name" value="Class I glutamine amidotransferase-like"/>
    <property type="match status" value="1"/>
</dbReference>
<dbReference type="Pfam" id="PF06418">
    <property type="entry name" value="CTP_synth_N"/>
    <property type="match status" value="2"/>
</dbReference>
<dbReference type="GO" id="GO:0097268">
    <property type="term" value="C:cytoophidium"/>
    <property type="evidence" value="ECO:0007669"/>
    <property type="project" value="TreeGrafter"/>
</dbReference>
<evidence type="ECO:0000256" key="3">
    <source>
        <dbReference type="ARBA" id="ARBA00022448"/>
    </source>
</evidence>
<keyword evidence="6 10" id="KW-0067">ATP-binding</keyword>
<keyword evidence="4 10" id="KW-0436">Ligase</keyword>
<evidence type="ECO:0000256" key="10">
    <source>
        <dbReference type="RuleBase" id="RU810713"/>
    </source>
</evidence>
<dbReference type="OrthoDB" id="26242at2759"/>
<dbReference type="FunFam" id="3.40.50.300:FF:004900">
    <property type="entry name" value="Predicted protein"/>
    <property type="match status" value="1"/>
</dbReference>
<proteinExistence type="inferred from homology"/>
<feature type="compositionally biased region" description="Low complexity" evidence="11">
    <location>
        <begin position="710"/>
        <end position="726"/>
    </location>
</feature>
<evidence type="ECO:0000256" key="8">
    <source>
        <dbReference type="ARBA" id="ARBA00022975"/>
    </source>
</evidence>
<feature type="compositionally biased region" description="Basic and acidic residues" evidence="11">
    <location>
        <begin position="10"/>
        <end position="23"/>
    </location>
</feature>
<dbReference type="NCBIfam" id="TIGR00337">
    <property type="entry name" value="PyrG"/>
    <property type="match status" value="1"/>
</dbReference>
<dbReference type="InterPro" id="IPR017456">
    <property type="entry name" value="CTP_synthase_N"/>
</dbReference>
<gene>
    <name evidence="15" type="primary">URA7</name>
    <name evidence="15" type="ORF">C6P46_003728</name>
</gene>
<feature type="region of interest" description="Disordered" evidence="11">
    <location>
        <begin position="709"/>
        <end position="737"/>
    </location>
</feature>
<keyword evidence="8 10" id="KW-0665">Pyrimidine biosynthesis</keyword>
<dbReference type="SUPFAM" id="SSF52540">
    <property type="entry name" value="P-loop containing nucleoside triphosphate hydrolases"/>
    <property type="match status" value="2"/>
</dbReference>
<keyword evidence="16" id="KW-1185">Reference proteome</keyword>
<feature type="compositionally biased region" description="Basic and acidic residues" evidence="11">
    <location>
        <begin position="40"/>
        <end position="53"/>
    </location>
</feature>
<protein>
    <recommendedName>
        <fullName evidence="10">CTP synthase</fullName>
        <ecNumber evidence="10">6.3.4.2</ecNumber>
    </recommendedName>
    <alternativeName>
        <fullName evidence="10">UTP--ammonia ligase</fullName>
    </alternativeName>
</protein>
<sequence length="1732" mass="191611">MRRIAELALDSDHGVGELARREQIGSCTEMQGRPPPRPTRPQEPRDFDPRLVDAPHSNHQQPPPAARLQPDHRRPSHDDPRARHNDQRAAGQGQGQGSRDRRSRHGDGDDDVASYGAQDDVWATSEEDMLQLYGLSSLNPARRTHWEGGSGANDDAYGGDSSAGTAKVAASKGDENDPMGLLPGSILASHPELPSEMRSAVLPASKSFDPKVFLSTIHPNATFNDLNQGRDRLRHALEQRSGALKLLVEAEWDRFVAVKAANETVFEEMREGPLAPGNDHGVKPIQESLTAAETRAETVFQPIVEARTKAERLKSTLGVFERSKFFFNLPTVLGEAVEEGRYEAALQAYKKGRYLLGTRPEQLLGLPAATTPQQQQQQKRIYEKVWGQVEKIMGDLRAILGKRLRDTKRGLDEVEKTIEILLELDPTDDPVWIFFDTQHRHIMQVLRTTADASLSRIRLAMDQYGAADRDDRRQAAALRSCVQSLETYDGERIRENAEGAEVWRLILDFVRNLNSVILQVLPSFWKVAKGYMEGKYQKQRPAANPAQRRSPAQVRSMTHDIVTLYVTLFSQFFAAPTAAALAQDANDPNATPPMPEWVPLSSNATTNSHWLIRVLNEIVDCGAELGALELSGEATQTLKDVVMHARSCFQAAVCSGWIRDAKVFYRLENWRPDPDQPSTTVFLRHMAAYQRFMSISAYRIAGGSEERANSHFSATSSSAGASAAAKSRGRPEDDLPKPLARKIKGAFLDSLYAFLDGLVHVAFSDPATIFTSPSYSGRKGPPVEAAEAGGRPSEVDVQNVDIRILLTVSNLNHVRETIIPRLTSQFSAAFKTDMAADVKMLLDVTDQLDKILFDDYVKRKSAEIARIIRKGVLGGEVDWYEADKPKEVHQFIYDALLSLVLVHAQVSATARPLVPRTLASLVEELAQVALDAFSKVERFGMGGMLQATLEIEFMHQTLSQHVSPRADQTLQSIYKIISQSYYRRPDSSAQELQAELEGLKRTLVASRRATALQFLCFRRPSKTAAAPPASSATAAEGKGEGGYMTARPCTVSAGLAEQKAYPHSLVSARARGDAPWFPPPSRSFSRTPRLALTVLPARGTRDAMKYILVSGGVISGIGKGVIASSTGLLLKTLGYNVTAIKIDPYMNIDAGTMSPTEHGKSHPFSHRISWNAVRQLTSFHSAIRHPAGEVFVLDDGGEADLDLGNYERYLNVTLGRENNITTGKIYREVIEKERRGDYLGKTVQVIPHVTDAIQDWVERVAQVPVDESGQAPEVCIIELGGTVGDIESAPFVEAMRQFQFRVGKDNFALLHVSLVPSINGELKTKPTQASIRDLRGLGLVPDLIACRCPTSLPLAVVSKISMFCHVANEQVLAVHDVSSLYHVPLLLKNQGLLNFLKNRLRLDKVVLPEPRIARGTKLLTMWKDLTISYDRLFDKVSICLVGKYTALQDSYTSVTKSLEHAAMRCGRKLHITWVEASDLELEAQHERPKEFHAAWQAVCTANGILVPGGFGLRGTEGMIAAAKWAREKKVPYLGICLGFQIAVIEFCRNVLGLKDAHSAELMETTPDPVIIFMPEISKTHLGGTMRLGLRPTVFGPESDWSVIRKLYGGSDIIWERHRHRYEVNPAYVQRIEEKGLFFLGRDERGERMQVAELQDHPFMVGLQAHPEFCTRPLNPSPPFLGFIAASCGVLEEQIAGQANYEPPHPKSHLHMENRDVPSVEAVTEQVAQVSVA</sequence>
<keyword evidence="5 10" id="KW-0547">Nucleotide-binding</keyword>
<comment type="caution">
    <text evidence="15">The sequence shown here is derived from an EMBL/GenBank/DDBJ whole genome shotgun (WGS) entry which is preliminary data.</text>
</comment>
<organism evidence="15 16">
    <name type="scientific">Rhodotorula mucilaginosa</name>
    <name type="common">Yeast</name>
    <name type="synonym">Rhodotorula rubra</name>
    <dbReference type="NCBI Taxonomy" id="5537"/>
    <lineage>
        <taxon>Eukaryota</taxon>
        <taxon>Fungi</taxon>
        <taxon>Dikarya</taxon>
        <taxon>Basidiomycota</taxon>
        <taxon>Pucciniomycotina</taxon>
        <taxon>Microbotryomycetes</taxon>
        <taxon>Sporidiobolales</taxon>
        <taxon>Sporidiobolaceae</taxon>
        <taxon>Rhodotorula</taxon>
    </lineage>
</organism>
<dbReference type="InterPro" id="IPR017926">
    <property type="entry name" value="GATASE"/>
</dbReference>
<dbReference type="GO" id="GO:0044210">
    <property type="term" value="P:'de novo' CTP biosynthetic process"/>
    <property type="evidence" value="ECO:0007669"/>
    <property type="project" value="UniProtKB-UniRule"/>
</dbReference>
<feature type="compositionally biased region" description="Basic and acidic residues" evidence="11">
    <location>
        <begin position="69"/>
        <end position="87"/>
    </location>
</feature>
<keyword evidence="3" id="KW-0813">Transport</keyword>
<dbReference type="Proteomes" id="UP000777482">
    <property type="component" value="Unassembled WGS sequence"/>
</dbReference>
<evidence type="ECO:0000313" key="15">
    <source>
        <dbReference type="EMBL" id="KAG0661837.1"/>
    </source>
</evidence>
<evidence type="ECO:0000259" key="13">
    <source>
        <dbReference type="Pfam" id="PF06418"/>
    </source>
</evidence>
<dbReference type="EC" id="6.3.4.2" evidence="10"/>
<dbReference type="InterPro" id="IPR039481">
    <property type="entry name" value="EXOC2/Sec5_N_dom"/>
</dbReference>
<dbReference type="InterPro" id="IPR029062">
    <property type="entry name" value="Class_I_gatase-like"/>
</dbReference>
<reference evidence="15 16" key="1">
    <citation type="submission" date="2020-11" db="EMBL/GenBank/DDBJ databases">
        <title>Kefir isolates.</title>
        <authorList>
            <person name="Marcisauskas S."/>
            <person name="Kim Y."/>
            <person name="Blasche S."/>
        </authorList>
    </citation>
    <scope>NUCLEOTIDE SEQUENCE [LARGE SCALE GENOMIC DNA]</scope>
    <source>
        <strain evidence="15 16">KR</strain>
    </source>
</reference>
<evidence type="ECO:0000256" key="4">
    <source>
        <dbReference type="ARBA" id="ARBA00022598"/>
    </source>
</evidence>
<dbReference type="Gene3D" id="3.40.50.880">
    <property type="match status" value="1"/>
</dbReference>
<dbReference type="GO" id="GO:0042802">
    <property type="term" value="F:identical protein binding"/>
    <property type="evidence" value="ECO:0007669"/>
    <property type="project" value="TreeGrafter"/>
</dbReference>
<dbReference type="CDD" id="cd01746">
    <property type="entry name" value="GATase1_CTP_Synthase"/>
    <property type="match status" value="1"/>
</dbReference>
<dbReference type="Pfam" id="PF15469">
    <property type="entry name" value="Sec5"/>
    <property type="match status" value="1"/>
</dbReference>
<evidence type="ECO:0000256" key="5">
    <source>
        <dbReference type="ARBA" id="ARBA00022741"/>
    </source>
</evidence>
<feature type="domain" description="CTP synthase N-terminal" evidence="13">
    <location>
        <begin position="1105"/>
        <end position="1160"/>
    </location>
</feature>
<evidence type="ECO:0000256" key="11">
    <source>
        <dbReference type="SAM" id="MobiDB-lite"/>
    </source>
</evidence>
<evidence type="ECO:0000256" key="1">
    <source>
        <dbReference type="ARBA" id="ARBA00005171"/>
    </source>
</evidence>